<evidence type="ECO:0000313" key="12">
    <source>
        <dbReference type="Proteomes" id="UP000775213"/>
    </source>
</evidence>
<keyword evidence="3" id="KW-0067">ATP-binding</keyword>
<keyword evidence="2" id="KW-0547">Nucleotide-binding</keyword>
<dbReference type="AlphaFoldDB" id="A0AAV7HSE3"/>
<evidence type="ECO:0000256" key="3">
    <source>
        <dbReference type="ARBA" id="ARBA00022840"/>
    </source>
</evidence>
<protein>
    <recommendedName>
        <fullName evidence="13">Protein kinase domain-containing protein</fullName>
    </recommendedName>
</protein>
<dbReference type="GO" id="GO:0005524">
    <property type="term" value="F:ATP binding"/>
    <property type="evidence" value="ECO:0007669"/>
    <property type="project" value="UniProtKB-KW"/>
</dbReference>
<evidence type="ECO:0000256" key="7">
    <source>
        <dbReference type="ARBA" id="ARBA00023242"/>
    </source>
</evidence>
<dbReference type="PANTHER" id="PTHR27005:SF283">
    <property type="entry name" value="OS02G0633066 PROTEIN"/>
    <property type="match status" value="1"/>
</dbReference>
<dbReference type="InterPro" id="IPR011009">
    <property type="entry name" value="Kinase-like_dom_sf"/>
</dbReference>
<dbReference type="InterPro" id="IPR045274">
    <property type="entry name" value="WAK-like"/>
</dbReference>
<feature type="domain" description="Protein kinase" evidence="9">
    <location>
        <begin position="86"/>
        <end position="390"/>
    </location>
</feature>
<evidence type="ECO:0008006" key="13">
    <source>
        <dbReference type="Google" id="ProtNLM"/>
    </source>
</evidence>
<evidence type="ECO:0000256" key="1">
    <source>
        <dbReference type="ARBA" id="ARBA00004123"/>
    </source>
</evidence>
<dbReference type="Gene3D" id="1.10.510.10">
    <property type="entry name" value="Transferase(Phosphotransferase) domain 1"/>
    <property type="match status" value="2"/>
</dbReference>
<evidence type="ECO:0000256" key="6">
    <source>
        <dbReference type="ARBA" id="ARBA00023163"/>
    </source>
</evidence>
<feature type="domain" description="MBD" evidence="10">
    <location>
        <begin position="71"/>
        <end position="144"/>
    </location>
</feature>
<evidence type="ECO:0000313" key="11">
    <source>
        <dbReference type="EMBL" id="KAH0470704.1"/>
    </source>
</evidence>
<sequence>MASSSSEPLSPKSKVERFLATSWFNLLTRDDQLKQLKETVVGRVSGSKKRKRISDNSDDKQLESSEQAQRRGRPISNLAWLPYGWERITKRRTSGQKDTFYREIETSRTMRSSYDVTSYLEFGKVIKKNKERVKPMLEAKYGLFSTHHNFFRGINEIVNHYSPTNKHIVCILDACCDETPVPVKVYEYVPNGMLHHYIHELHGSLSWEARLRIAAMTAEALARLHSTIPNSLFHRGECATDVLFDEGMVAKCRREEYGLEQIKEKKGKPEEAWMNNISIDYISDTQCKKVQQGEVLRGVDHISNVVNTKVSDFGARLVKVNRLTASRIIEGSDGYLEPDFFISCGVTSLEKRDVYSFGMVMAELLMGELALSKKKGSWESCLGKGLGRGD</sequence>
<keyword evidence="6" id="KW-0804">Transcription</keyword>
<name>A0AAV7HSE3_DENCH</name>
<dbReference type="PANTHER" id="PTHR27005">
    <property type="entry name" value="WALL-ASSOCIATED RECEPTOR KINASE-LIKE 21"/>
    <property type="match status" value="1"/>
</dbReference>
<dbReference type="InterPro" id="IPR001739">
    <property type="entry name" value="Methyl_CpG_DNA-bd"/>
</dbReference>
<dbReference type="Gene3D" id="3.30.890.10">
    <property type="entry name" value="Methyl-cpg-binding Protein 2, Chain A"/>
    <property type="match status" value="1"/>
</dbReference>
<accession>A0AAV7HSE3</accession>
<dbReference type="InterPro" id="IPR001245">
    <property type="entry name" value="Ser-Thr/Tyr_kinase_cat_dom"/>
</dbReference>
<evidence type="ECO:0000256" key="5">
    <source>
        <dbReference type="ARBA" id="ARBA00023125"/>
    </source>
</evidence>
<dbReference type="SUPFAM" id="SSF56112">
    <property type="entry name" value="Protein kinase-like (PK-like)"/>
    <property type="match status" value="1"/>
</dbReference>
<keyword evidence="5" id="KW-0238">DNA-binding</keyword>
<comment type="caution">
    <text evidence="11">The sequence shown here is derived from an EMBL/GenBank/DDBJ whole genome shotgun (WGS) entry which is preliminary data.</text>
</comment>
<dbReference type="GO" id="GO:0003677">
    <property type="term" value="F:DNA binding"/>
    <property type="evidence" value="ECO:0007669"/>
    <property type="project" value="UniProtKB-KW"/>
</dbReference>
<keyword evidence="4" id="KW-0805">Transcription regulation</keyword>
<gene>
    <name evidence="11" type="ORF">IEQ34_000427</name>
</gene>
<dbReference type="PROSITE" id="PS50011">
    <property type="entry name" value="PROTEIN_KINASE_DOM"/>
    <property type="match status" value="1"/>
</dbReference>
<dbReference type="Pfam" id="PF07714">
    <property type="entry name" value="PK_Tyr_Ser-Thr"/>
    <property type="match status" value="1"/>
</dbReference>
<evidence type="ECO:0000256" key="8">
    <source>
        <dbReference type="SAM" id="MobiDB-lite"/>
    </source>
</evidence>
<evidence type="ECO:0000259" key="10">
    <source>
        <dbReference type="PROSITE" id="PS50982"/>
    </source>
</evidence>
<reference evidence="11 12" key="1">
    <citation type="journal article" date="2021" name="Hortic Res">
        <title>Chromosome-scale assembly of the Dendrobium chrysotoxum genome enhances the understanding of orchid evolution.</title>
        <authorList>
            <person name="Zhang Y."/>
            <person name="Zhang G.Q."/>
            <person name="Zhang D."/>
            <person name="Liu X.D."/>
            <person name="Xu X.Y."/>
            <person name="Sun W.H."/>
            <person name="Yu X."/>
            <person name="Zhu X."/>
            <person name="Wang Z.W."/>
            <person name="Zhao X."/>
            <person name="Zhong W.Y."/>
            <person name="Chen H."/>
            <person name="Yin W.L."/>
            <person name="Huang T."/>
            <person name="Niu S.C."/>
            <person name="Liu Z.J."/>
        </authorList>
    </citation>
    <scope>NUCLEOTIDE SEQUENCE [LARGE SCALE GENOMIC DNA]</scope>
    <source>
        <strain evidence="11">Lindl</strain>
    </source>
</reference>
<comment type="subcellular location">
    <subcellularLocation>
        <location evidence="1">Nucleus</location>
    </subcellularLocation>
</comment>
<dbReference type="SUPFAM" id="SSF54171">
    <property type="entry name" value="DNA-binding domain"/>
    <property type="match status" value="1"/>
</dbReference>
<dbReference type="EMBL" id="JAGFBR010000001">
    <property type="protein sequence ID" value="KAH0470704.1"/>
    <property type="molecule type" value="Genomic_DNA"/>
</dbReference>
<dbReference type="Proteomes" id="UP000775213">
    <property type="component" value="Unassembled WGS sequence"/>
</dbReference>
<evidence type="ECO:0000256" key="4">
    <source>
        <dbReference type="ARBA" id="ARBA00023015"/>
    </source>
</evidence>
<keyword evidence="12" id="KW-1185">Reference proteome</keyword>
<dbReference type="GO" id="GO:0004674">
    <property type="term" value="F:protein serine/threonine kinase activity"/>
    <property type="evidence" value="ECO:0007669"/>
    <property type="project" value="TreeGrafter"/>
</dbReference>
<dbReference type="Pfam" id="PF01429">
    <property type="entry name" value="MBD"/>
    <property type="match status" value="1"/>
</dbReference>
<feature type="region of interest" description="Disordered" evidence="8">
    <location>
        <begin position="45"/>
        <end position="71"/>
    </location>
</feature>
<dbReference type="GO" id="GO:0007166">
    <property type="term" value="P:cell surface receptor signaling pathway"/>
    <property type="evidence" value="ECO:0007669"/>
    <property type="project" value="InterPro"/>
</dbReference>
<dbReference type="GO" id="GO:0005634">
    <property type="term" value="C:nucleus"/>
    <property type="evidence" value="ECO:0007669"/>
    <property type="project" value="UniProtKB-SubCell"/>
</dbReference>
<evidence type="ECO:0000256" key="2">
    <source>
        <dbReference type="ARBA" id="ARBA00022741"/>
    </source>
</evidence>
<proteinExistence type="predicted"/>
<feature type="compositionally biased region" description="Basic and acidic residues" evidence="8">
    <location>
        <begin position="53"/>
        <end position="63"/>
    </location>
</feature>
<keyword evidence="7" id="KW-0539">Nucleus</keyword>
<dbReference type="InterPro" id="IPR000719">
    <property type="entry name" value="Prot_kinase_dom"/>
</dbReference>
<dbReference type="InterPro" id="IPR016177">
    <property type="entry name" value="DNA-bd_dom_sf"/>
</dbReference>
<dbReference type="PROSITE" id="PS50982">
    <property type="entry name" value="MBD"/>
    <property type="match status" value="1"/>
</dbReference>
<organism evidence="11 12">
    <name type="scientific">Dendrobium chrysotoxum</name>
    <name type="common">Orchid</name>
    <dbReference type="NCBI Taxonomy" id="161865"/>
    <lineage>
        <taxon>Eukaryota</taxon>
        <taxon>Viridiplantae</taxon>
        <taxon>Streptophyta</taxon>
        <taxon>Embryophyta</taxon>
        <taxon>Tracheophyta</taxon>
        <taxon>Spermatophyta</taxon>
        <taxon>Magnoliopsida</taxon>
        <taxon>Liliopsida</taxon>
        <taxon>Asparagales</taxon>
        <taxon>Orchidaceae</taxon>
        <taxon>Epidendroideae</taxon>
        <taxon>Malaxideae</taxon>
        <taxon>Dendrobiinae</taxon>
        <taxon>Dendrobium</taxon>
    </lineage>
</organism>
<dbReference type="GO" id="GO:0005886">
    <property type="term" value="C:plasma membrane"/>
    <property type="evidence" value="ECO:0007669"/>
    <property type="project" value="TreeGrafter"/>
</dbReference>
<evidence type="ECO:0000259" key="9">
    <source>
        <dbReference type="PROSITE" id="PS50011"/>
    </source>
</evidence>